<feature type="transmembrane region" description="Helical" evidence="1">
    <location>
        <begin position="166"/>
        <end position="184"/>
    </location>
</feature>
<dbReference type="Proteomes" id="UP000179014">
    <property type="component" value="Unassembled WGS sequence"/>
</dbReference>
<accession>A0A1F6BVZ6</accession>
<keyword evidence="1" id="KW-1133">Transmembrane helix</keyword>
<protein>
    <submittedName>
        <fullName evidence="2">Uncharacterized protein</fullName>
    </submittedName>
</protein>
<keyword evidence="1" id="KW-0812">Transmembrane</keyword>
<feature type="transmembrane region" description="Helical" evidence="1">
    <location>
        <begin position="75"/>
        <end position="97"/>
    </location>
</feature>
<dbReference type="STRING" id="1798474.A2118_00360"/>
<sequence length="187" mass="20563">MSSPNRANAFLLHDVLIIVTSITVAVILVQTESLVRILGSTQEFKLFGSLVAGLFFTSIFTTAPAIVTLGEIARIHAIVPTALFGAVGAVIGDLVIFRFVRDKFSEHLVELVGHRNIGRRIHTLFKRRLFRWVSLFVGGFIIASPLPDELGISVFGFSKMKTSKFIILSFFFNFVGIVLIGLVARAL</sequence>
<feature type="transmembrane region" description="Helical" evidence="1">
    <location>
        <begin position="47"/>
        <end position="69"/>
    </location>
</feature>
<evidence type="ECO:0000313" key="3">
    <source>
        <dbReference type="Proteomes" id="UP000179014"/>
    </source>
</evidence>
<evidence type="ECO:0000313" key="2">
    <source>
        <dbReference type="EMBL" id="OGG40998.1"/>
    </source>
</evidence>
<dbReference type="AlphaFoldDB" id="A0A1F6BVZ6"/>
<comment type="caution">
    <text evidence="2">The sequence shown here is derived from an EMBL/GenBank/DDBJ whole genome shotgun (WGS) entry which is preliminary data.</text>
</comment>
<gene>
    <name evidence="2" type="ORF">A2118_00360</name>
</gene>
<feature type="transmembrane region" description="Helical" evidence="1">
    <location>
        <begin position="15"/>
        <end position="35"/>
    </location>
</feature>
<dbReference type="EMBL" id="MFKN01000020">
    <property type="protein sequence ID" value="OGG40998.1"/>
    <property type="molecule type" value="Genomic_DNA"/>
</dbReference>
<reference evidence="2 3" key="1">
    <citation type="journal article" date="2016" name="Nat. Commun.">
        <title>Thousands of microbial genomes shed light on interconnected biogeochemical processes in an aquifer system.</title>
        <authorList>
            <person name="Anantharaman K."/>
            <person name="Brown C.T."/>
            <person name="Hug L.A."/>
            <person name="Sharon I."/>
            <person name="Castelle C.J."/>
            <person name="Probst A.J."/>
            <person name="Thomas B.C."/>
            <person name="Singh A."/>
            <person name="Wilkins M.J."/>
            <person name="Karaoz U."/>
            <person name="Brodie E.L."/>
            <person name="Williams K.H."/>
            <person name="Hubbard S.S."/>
            <person name="Banfield J.F."/>
        </authorList>
    </citation>
    <scope>NUCLEOTIDE SEQUENCE [LARGE SCALE GENOMIC DNA]</scope>
</reference>
<feature type="transmembrane region" description="Helical" evidence="1">
    <location>
        <begin position="129"/>
        <end position="146"/>
    </location>
</feature>
<organism evidence="2 3">
    <name type="scientific">Candidatus Kaiserbacteria bacterium GWA2_50_9</name>
    <dbReference type="NCBI Taxonomy" id="1798474"/>
    <lineage>
        <taxon>Bacteria</taxon>
        <taxon>Candidatus Kaiseribacteriota</taxon>
    </lineage>
</organism>
<keyword evidence="1" id="KW-0472">Membrane</keyword>
<proteinExistence type="predicted"/>
<name>A0A1F6BVZ6_9BACT</name>
<evidence type="ECO:0000256" key="1">
    <source>
        <dbReference type="SAM" id="Phobius"/>
    </source>
</evidence>